<proteinExistence type="predicted"/>
<organism evidence="1 2">
    <name type="scientific">Pseudomonas moraviensis</name>
    <dbReference type="NCBI Taxonomy" id="321662"/>
    <lineage>
        <taxon>Bacteria</taxon>
        <taxon>Pseudomonadati</taxon>
        <taxon>Pseudomonadota</taxon>
        <taxon>Gammaproteobacteria</taxon>
        <taxon>Pseudomonadales</taxon>
        <taxon>Pseudomonadaceae</taxon>
        <taxon>Pseudomonas</taxon>
    </lineage>
</organism>
<evidence type="ECO:0000313" key="2">
    <source>
        <dbReference type="Proteomes" id="UP000553035"/>
    </source>
</evidence>
<comment type="caution">
    <text evidence="1">The sequence shown here is derived from an EMBL/GenBank/DDBJ whole genome shotgun (WGS) entry which is preliminary data.</text>
</comment>
<dbReference type="Proteomes" id="UP000553035">
    <property type="component" value="Unassembled WGS sequence"/>
</dbReference>
<name>A0A7Y9VZB8_9PSED</name>
<dbReference type="AlphaFoldDB" id="A0A7Y9VZB8"/>
<evidence type="ECO:0000313" key="1">
    <source>
        <dbReference type="EMBL" id="NYH11336.1"/>
    </source>
</evidence>
<sequence>MPAPGVLSPFLQWWRQATNDKVQPQNQGRHLVHKQCLAAAVTFTISLSALASPVPQEELEECQRIENSAKQVMKTRQQGVPMASVLEMAEAAGKQNEYVGEVFKTLIREAYEIPQYSSESLQQKAISDFHSNFYKACIVTAEKRANANG</sequence>
<reference evidence="1 2" key="1">
    <citation type="submission" date="2020-07" db="EMBL/GenBank/DDBJ databases">
        <title>Exploring microbial biodiversity for novel pathways involved in the catabolism of aromatic compounds derived from lignin.</title>
        <authorList>
            <person name="Elkins J."/>
        </authorList>
    </citation>
    <scope>NUCLEOTIDE SEQUENCE [LARGE SCALE GENOMIC DNA]</scope>
    <source>
        <strain evidence="1 2">VanB</strain>
    </source>
</reference>
<dbReference type="EMBL" id="JACCAT010000001">
    <property type="protein sequence ID" value="NYH11336.1"/>
    <property type="molecule type" value="Genomic_DNA"/>
</dbReference>
<accession>A0A7Y9VZB8</accession>
<dbReference type="RefSeq" id="WP_257031350.1">
    <property type="nucleotide sequence ID" value="NZ_JACCAT010000001.1"/>
</dbReference>
<gene>
    <name evidence="1" type="ORF">GGI52_004379</name>
</gene>
<protein>
    <submittedName>
        <fullName evidence="1">Uncharacterized protein</fullName>
    </submittedName>
</protein>